<dbReference type="OrthoDB" id="9796252at2"/>
<comment type="similarity">
    <text evidence="1">Belongs to the free Met sulfoxide reductase family.</text>
</comment>
<dbReference type="FunFam" id="3.30.450.40:FF:000008">
    <property type="entry name" value="GAF domain-containing proteins"/>
    <property type="match status" value="1"/>
</dbReference>
<evidence type="ECO:0000256" key="1">
    <source>
        <dbReference type="ARBA" id="ARBA00038454"/>
    </source>
</evidence>
<accession>U2HXB9</accession>
<evidence type="ECO:0000313" key="3">
    <source>
        <dbReference type="EMBL" id="ERJ60187.1"/>
    </source>
</evidence>
<dbReference type="AlphaFoldDB" id="U2HXB9"/>
<comment type="caution">
    <text evidence="3">The sequence shown here is derived from an EMBL/GenBank/DDBJ whole genome shotgun (WGS) entry which is preliminary data.</text>
</comment>
<sequence length="158" mass="17465">MAEDLTINNGNKEEKYRSLIPQIKGLLTGESDEIANLANVAAALKEQFNFFWVGFYIVKEEQLVLGPFQGPVACTRIAFNKGVCGAAWAQKQTLIVPDVEDFPGHIACSSLSKSEIVLPILKNDEVVAVLDVDSDLLNAFDLIDKKYLTEIIDMLFQS</sequence>
<dbReference type="eggNOG" id="COG1956">
    <property type="taxonomic scope" value="Bacteria"/>
</dbReference>
<gene>
    <name evidence="3" type="ORF">M472_15610</name>
</gene>
<dbReference type="GO" id="GO:0033745">
    <property type="term" value="F:L-methionine-(R)-S-oxide reductase activity"/>
    <property type="evidence" value="ECO:0007669"/>
    <property type="project" value="TreeGrafter"/>
</dbReference>
<protein>
    <recommendedName>
        <fullName evidence="2">GAF domain-containing protein</fullName>
    </recommendedName>
</protein>
<dbReference type="PANTHER" id="PTHR21021">
    <property type="entry name" value="GAF/PUTATIVE CYTOSKELETAL PROTEIN"/>
    <property type="match status" value="1"/>
</dbReference>
<reference evidence="3 4" key="1">
    <citation type="journal article" date="2013" name="Genome Announc.">
        <title>The Draft Genome Sequence of Sphingomonas paucimobilis Strain HER1398 (Proteobacteria), Host to the Giant PAU Phage, Indicates That It Is a Member of the Genus Sphingobacterium (Bacteroidetes).</title>
        <authorList>
            <person name="White R.A.III."/>
            <person name="Suttle C.A."/>
        </authorList>
    </citation>
    <scope>NUCLEOTIDE SEQUENCE [LARGE SCALE GENOMIC DNA]</scope>
    <source>
        <strain evidence="3 4">HER1398</strain>
    </source>
</reference>
<dbReference type="InterPro" id="IPR029016">
    <property type="entry name" value="GAF-like_dom_sf"/>
</dbReference>
<proteinExistence type="inferred from homology"/>
<dbReference type="STRING" id="1346330.M472_15610"/>
<dbReference type="InterPro" id="IPR003018">
    <property type="entry name" value="GAF"/>
</dbReference>
<dbReference type="PANTHER" id="PTHR21021:SF15">
    <property type="entry name" value="FREE METHIONINE-R-SULFOXIDE REDUCTASE"/>
    <property type="match status" value="1"/>
</dbReference>
<dbReference type="Pfam" id="PF13185">
    <property type="entry name" value="GAF_2"/>
    <property type="match status" value="1"/>
</dbReference>
<dbReference type="PATRIC" id="fig|1346330.5.peg.1333"/>
<evidence type="ECO:0000313" key="4">
    <source>
        <dbReference type="Proteomes" id="UP000016584"/>
    </source>
</evidence>
<organism evidence="3 4">
    <name type="scientific">Sphingobacterium paucimobilis HER1398</name>
    <dbReference type="NCBI Taxonomy" id="1346330"/>
    <lineage>
        <taxon>Bacteria</taxon>
        <taxon>Pseudomonadati</taxon>
        <taxon>Bacteroidota</taxon>
        <taxon>Sphingobacteriia</taxon>
        <taxon>Sphingobacteriales</taxon>
        <taxon>Sphingobacteriaceae</taxon>
        <taxon>Sphingobacterium</taxon>
    </lineage>
</organism>
<dbReference type="SUPFAM" id="SSF55781">
    <property type="entry name" value="GAF domain-like"/>
    <property type="match status" value="1"/>
</dbReference>
<dbReference type="InterPro" id="IPR051330">
    <property type="entry name" value="Phosphatase_reg/MetRdx"/>
</dbReference>
<evidence type="ECO:0000259" key="2">
    <source>
        <dbReference type="Pfam" id="PF13185"/>
    </source>
</evidence>
<feature type="domain" description="GAF" evidence="2">
    <location>
        <begin position="39"/>
        <end position="151"/>
    </location>
</feature>
<keyword evidence="4" id="KW-1185">Reference proteome</keyword>
<dbReference type="EMBL" id="ATDL01000008">
    <property type="protein sequence ID" value="ERJ60187.1"/>
    <property type="molecule type" value="Genomic_DNA"/>
</dbReference>
<dbReference type="Proteomes" id="UP000016584">
    <property type="component" value="Unassembled WGS sequence"/>
</dbReference>
<dbReference type="RefSeq" id="WP_021069512.1">
    <property type="nucleotide sequence ID" value="NZ_ATDL01000008.1"/>
</dbReference>
<name>U2HXB9_9SPHI</name>
<dbReference type="GO" id="GO:0005829">
    <property type="term" value="C:cytosol"/>
    <property type="evidence" value="ECO:0007669"/>
    <property type="project" value="TreeGrafter"/>
</dbReference>
<dbReference type="Gene3D" id="3.30.450.40">
    <property type="match status" value="1"/>
</dbReference>